<keyword evidence="9" id="KW-0460">Magnesium</keyword>
<feature type="binding site" evidence="9">
    <location>
        <position position="79"/>
    </location>
    <ligand>
        <name>5-phospho-alpha-D-ribose 1-diphosphate</name>
        <dbReference type="ChEBI" id="CHEBI:58017"/>
    </ligand>
</feature>
<dbReference type="InterPro" id="IPR000312">
    <property type="entry name" value="Glycosyl_Trfase_fam3"/>
</dbReference>
<dbReference type="SUPFAM" id="SSF52418">
    <property type="entry name" value="Nucleoside phosphorylase/phosphoribosyltransferase catalytic domain"/>
    <property type="match status" value="1"/>
</dbReference>
<dbReference type="Gene3D" id="1.20.970.10">
    <property type="entry name" value="Transferase, Pyrimidine Nucleoside Phosphorylase, Chain C"/>
    <property type="match status" value="1"/>
</dbReference>
<evidence type="ECO:0000256" key="5">
    <source>
        <dbReference type="ARBA" id="ARBA00022822"/>
    </source>
</evidence>
<feature type="binding site" evidence="9">
    <location>
        <begin position="89"/>
        <end position="92"/>
    </location>
    <ligand>
        <name>5-phospho-alpha-D-ribose 1-diphosphate</name>
        <dbReference type="ChEBI" id="CHEBI:58017"/>
    </ligand>
</feature>
<feature type="domain" description="Glycosyl transferase family 3" evidence="10">
    <location>
        <begin position="73"/>
        <end position="324"/>
    </location>
</feature>
<dbReference type="GO" id="GO:0004048">
    <property type="term" value="F:anthranilate phosphoribosyltransferase activity"/>
    <property type="evidence" value="ECO:0007669"/>
    <property type="project" value="UniProtKB-UniRule"/>
</dbReference>
<evidence type="ECO:0000256" key="7">
    <source>
        <dbReference type="ARBA" id="ARBA00052328"/>
    </source>
</evidence>
<keyword evidence="9" id="KW-0479">Metal-binding</keyword>
<evidence type="ECO:0000256" key="8">
    <source>
        <dbReference type="ARBA" id="ARBA00061188"/>
    </source>
</evidence>
<dbReference type="InterPro" id="IPR017459">
    <property type="entry name" value="Glycosyl_Trfase_fam3_N_dom"/>
</dbReference>
<evidence type="ECO:0000313" key="12">
    <source>
        <dbReference type="EMBL" id="PJJ31080.1"/>
    </source>
</evidence>
<evidence type="ECO:0000313" key="13">
    <source>
        <dbReference type="Proteomes" id="UP000231092"/>
    </source>
</evidence>
<feature type="binding site" evidence="9">
    <location>
        <position position="224"/>
    </location>
    <ligand>
        <name>Mg(2+)</name>
        <dbReference type="ChEBI" id="CHEBI:18420"/>
        <label>2</label>
    </ligand>
</feature>
<dbReference type="UniPathway" id="UPA00035">
    <property type="reaction ID" value="UER00041"/>
</dbReference>
<dbReference type="EMBL" id="PGET01000001">
    <property type="protein sequence ID" value="PJJ31080.1"/>
    <property type="molecule type" value="Genomic_DNA"/>
</dbReference>
<keyword evidence="3 9" id="KW-0328">Glycosyltransferase</keyword>
<feature type="binding site" evidence="9">
    <location>
        <begin position="82"/>
        <end position="83"/>
    </location>
    <ligand>
        <name>5-phospho-alpha-D-ribose 1-diphosphate</name>
        <dbReference type="ChEBI" id="CHEBI:58017"/>
    </ligand>
</feature>
<evidence type="ECO:0000256" key="9">
    <source>
        <dbReference type="HAMAP-Rule" id="MF_00211"/>
    </source>
</evidence>
<name>A0A2M8ZCB8_9FIRM</name>
<dbReference type="InterPro" id="IPR035902">
    <property type="entry name" value="Nuc_phospho_transferase"/>
</dbReference>
<reference evidence="12 13" key="1">
    <citation type="submission" date="2017-11" db="EMBL/GenBank/DDBJ databases">
        <title>Understudied soil microbes with underappreciated capabilities: Untangling the Clostridium saccharolyticum group.</title>
        <authorList>
            <person name="Leschine S."/>
        </authorList>
    </citation>
    <scope>NUCLEOTIDE SEQUENCE [LARGE SCALE GENOMIC DNA]</scope>
    <source>
        <strain evidence="12 13">18A</strain>
    </source>
</reference>
<feature type="binding site" evidence="9">
    <location>
        <position position="119"/>
    </location>
    <ligand>
        <name>5-phospho-alpha-D-ribose 1-diphosphate</name>
        <dbReference type="ChEBI" id="CHEBI:58017"/>
    </ligand>
</feature>
<dbReference type="PANTHER" id="PTHR43285:SF2">
    <property type="entry name" value="ANTHRANILATE PHOSPHORIBOSYLTRANSFERASE"/>
    <property type="match status" value="1"/>
</dbReference>
<proteinExistence type="inferred from homology"/>
<dbReference type="Gene3D" id="3.40.1030.10">
    <property type="entry name" value="Nucleoside phosphorylase/phosphoribosyltransferase catalytic domain"/>
    <property type="match status" value="1"/>
</dbReference>
<feature type="binding site" evidence="9">
    <location>
        <position position="225"/>
    </location>
    <ligand>
        <name>Mg(2+)</name>
        <dbReference type="ChEBI" id="CHEBI:18420"/>
        <label>2</label>
    </ligand>
</feature>
<protein>
    <recommendedName>
        <fullName evidence="9">Anthranilate phosphoribosyltransferase</fullName>
        <ecNumber evidence="9">2.4.2.18</ecNumber>
    </recommendedName>
</protein>
<dbReference type="HAMAP" id="MF_00211">
    <property type="entry name" value="TrpD"/>
    <property type="match status" value="1"/>
</dbReference>
<comment type="caution">
    <text evidence="12">The sequence shown here is derived from an EMBL/GenBank/DDBJ whole genome shotgun (WGS) entry which is preliminary data.</text>
</comment>
<comment type="function">
    <text evidence="9">Catalyzes the transfer of the phosphoribosyl group of 5-phosphorylribose-1-pyrophosphate (PRPP) to anthranilate to yield N-(5'-phosphoribosyl)-anthranilate (PRA).</text>
</comment>
<organism evidence="12 13">
    <name type="scientific">[Clostridium] celerecrescens 18A</name>
    <dbReference type="NCBI Taxonomy" id="1286362"/>
    <lineage>
        <taxon>Bacteria</taxon>
        <taxon>Bacillati</taxon>
        <taxon>Bacillota</taxon>
        <taxon>Clostridia</taxon>
        <taxon>Lachnospirales</taxon>
        <taxon>Lachnospiraceae</taxon>
        <taxon>Lacrimispora</taxon>
    </lineage>
</organism>
<dbReference type="GO" id="GO:0005829">
    <property type="term" value="C:cytosol"/>
    <property type="evidence" value="ECO:0007669"/>
    <property type="project" value="TreeGrafter"/>
</dbReference>
<keyword evidence="4 9" id="KW-0808">Transferase</keyword>
<feature type="binding site" evidence="9">
    <location>
        <position position="165"/>
    </location>
    <ligand>
        <name>anthranilate</name>
        <dbReference type="ChEBI" id="CHEBI:16567"/>
        <label>2</label>
    </ligand>
</feature>
<comment type="caution">
    <text evidence="9">Lacks conserved residue(s) required for the propagation of feature annotation.</text>
</comment>
<evidence type="ECO:0000259" key="11">
    <source>
        <dbReference type="Pfam" id="PF02885"/>
    </source>
</evidence>
<evidence type="ECO:0000256" key="1">
    <source>
        <dbReference type="ARBA" id="ARBA00004907"/>
    </source>
</evidence>
<feature type="binding site" evidence="9">
    <location>
        <position position="225"/>
    </location>
    <ligand>
        <name>Mg(2+)</name>
        <dbReference type="ChEBI" id="CHEBI:18420"/>
        <label>1</label>
    </ligand>
</feature>
<sequence length="339" mass="36159">MIRQAIHEVISGQDLSFEAAKEVMNEIMSGETTPAQMAAFLTGLRMKGETIDEITACATVMREKALRLEPDFPVIDIVGTGGDEAGTFNISTTSAFVVAAGGVPVAKHGNRSVSSKSGAADVLEHLGVNLNLTAEQSGILLKKTGMCFLFAQAYHSSMKYAGPVRKELGVRTIFNILGPLSNPAGATMQLLGVYDRKLVEPLAQVLSNLGVKRGLVVCGDDGLDEATVTGPSHVCEIRFGELSPYEITPEQFSLNRCSLLELVGGTPAENAQITRDILNGKLHGPKRDIVILNSALSLYLGIDDCTISQCIEKAAHLIDSGKAAIKLEEFVTMTNEVIL</sequence>
<comment type="subunit">
    <text evidence="9">Homodimer.</text>
</comment>
<dbReference type="Pfam" id="PF00591">
    <property type="entry name" value="Glycos_transf_3"/>
    <property type="match status" value="1"/>
</dbReference>
<dbReference type="InterPro" id="IPR036320">
    <property type="entry name" value="Glycosyl_Trfase_fam3_N_dom_sf"/>
</dbReference>
<dbReference type="PANTHER" id="PTHR43285">
    <property type="entry name" value="ANTHRANILATE PHOSPHORIBOSYLTRANSFERASE"/>
    <property type="match status" value="1"/>
</dbReference>
<feature type="binding site" evidence="9">
    <location>
        <position position="79"/>
    </location>
    <ligand>
        <name>anthranilate</name>
        <dbReference type="ChEBI" id="CHEBI:16567"/>
        <label>1</label>
    </ligand>
</feature>
<dbReference type="EC" id="2.4.2.18" evidence="9"/>
<comment type="pathway">
    <text evidence="1 9">Amino-acid biosynthesis; L-tryptophan biosynthesis; L-tryptophan from chorismate: step 2/5.</text>
</comment>
<keyword evidence="5 9" id="KW-0822">Tryptophan biosynthesis</keyword>
<feature type="binding site" evidence="9">
    <location>
        <position position="91"/>
    </location>
    <ligand>
        <name>Mg(2+)</name>
        <dbReference type="ChEBI" id="CHEBI:18420"/>
        <label>1</label>
    </ligand>
</feature>
<keyword evidence="2 9" id="KW-0028">Amino-acid biosynthesis</keyword>
<dbReference type="GO" id="GO:0000287">
    <property type="term" value="F:magnesium ion binding"/>
    <property type="evidence" value="ECO:0007669"/>
    <property type="project" value="UniProtKB-UniRule"/>
</dbReference>
<feature type="binding site" evidence="9">
    <location>
        <position position="110"/>
    </location>
    <ligand>
        <name>anthranilate</name>
        <dbReference type="ChEBI" id="CHEBI:16567"/>
        <label>1</label>
    </ligand>
</feature>
<gene>
    <name evidence="9" type="primary">trpD</name>
    <name evidence="12" type="ORF">H171_4719</name>
</gene>
<evidence type="ECO:0000259" key="10">
    <source>
        <dbReference type="Pfam" id="PF00591"/>
    </source>
</evidence>
<dbReference type="GO" id="GO:0000162">
    <property type="term" value="P:L-tryptophan biosynthetic process"/>
    <property type="evidence" value="ECO:0007669"/>
    <property type="project" value="UniProtKB-UniRule"/>
</dbReference>
<comment type="similarity">
    <text evidence="8">In the C-terminal section; belongs to the anthranilate phosphoribosyltransferase family.</text>
</comment>
<accession>A0A2M8ZCB8</accession>
<feature type="binding site" evidence="9">
    <location>
        <begin position="107"/>
        <end position="115"/>
    </location>
    <ligand>
        <name>5-phospho-alpha-D-ribose 1-diphosphate</name>
        <dbReference type="ChEBI" id="CHEBI:58017"/>
    </ligand>
</feature>
<dbReference type="RefSeq" id="WP_166433650.1">
    <property type="nucleotide sequence ID" value="NZ_PGET01000001.1"/>
</dbReference>
<comment type="similarity">
    <text evidence="9">Belongs to the anthranilate phosphoribosyltransferase family.</text>
</comment>
<feature type="binding site" evidence="9">
    <location>
        <position position="87"/>
    </location>
    <ligand>
        <name>5-phospho-alpha-D-ribose 1-diphosphate</name>
        <dbReference type="ChEBI" id="CHEBI:58017"/>
    </ligand>
</feature>
<evidence type="ECO:0000256" key="2">
    <source>
        <dbReference type="ARBA" id="ARBA00022605"/>
    </source>
</evidence>
<dbReference type="Proteomes" id="UP000231092">
    <property type="component" value="Unassembled WGS sequence"/>
</dbReference>
<dbReference type="FunFam" id="3.40.1030.10:FF:000002">
    <property type="entry name" value="Anthranilate phosphoribosyltransferase"/>
    <property type="match status" value="1"/>
</dbReference>
<evidence type="ECO:0000256" key="6">
    <source>
        <dbReference type="ARBA" id="ARBA00023141"/>
    </source>
</evidence>
<comment type="catalytic activity">
    <reaction evidence="7 9">
        <text>N-(5-phospho-beta-D-ribosyl)anthranilate + diphosphate = 5-phospho-alpha-D-ribose 1-diphosphate + anthranilate</text>
        <dbReference type="Rhea" id="RHEA:11768"/>
        <dbReference type="ChEBI" id="CHEBI:16567"/>
        <dbReference type="ChEBI" id="CHEBI:18277"/>
        <dbReference type="ChEBI" id="CHEBI:33019"/>
        <dbReference type="ChEBI" id="CHEBI:58017"/>
        <dbReference type="EC" id="2.4.2.18"/>
    </reaction>
</comment>
<evidence type="ECO:0000256" key="3">
    <source>
        <dbReference type="ARBA" id="ARBA00022676"/>
    </source>
</evidence>
<keyword evidence="6 9" id="KW-0057">Aromatic amino acid biosynthesis</keyword>
<dbReference type="Pfam" id="PF02885">
    <property type="entry name" value="Glycos_trans_3N"/>
    <property type="match status" value="1"/>
</dbReference>
<dbReference type="InterPro" id="IPR005940">
    <property type="entry name" value="Anthranilate_Pribosyl_Tfrase"/>
</dbReference>
<dbReference type="SUPFAM" id="SSF47648">
    <property type="entry name" value="Nucleoside phosphorylase/phosphoribosyltransferase N-terminal domain"/>
    <property type="match status" value="1"/>
</dbReference>
<dbReference type="NCBIfam" id="TIGR01245">
    <property type="entry name" value="trpD"/>
    <property type="match status" value="1"/>
</dbReference>
<dbReference type="AlphaFoldDB" id="A0A2M8ZCB8"/>
<feature type="domain" description="Glycosyl transferase family 3 N-terminal" evidence="11">
    <location>
        <begin position="4"/>
        <end position="65"/>
    </location>
</feature>
<evidence type="ECO:0000256" key="4">
    <source>
        <dbReference type="ARBA" id="ARBA00022679"/>
    </source>
</evidence>
<comment type="cofactor">
    <cofactor evidence="9">
        <name>Mg(2+)</name>
        <dbReference type="ChEBI" id="CHEBI:18420"/>
    </cofactor>
    <text evidence="9">Binds 2 magnesium ions per monomer.</text>
</comment>